<keyword evidence="3" id="KW-1185">Reference proteome</keyword>
<proteinExistence type="predicted"/>
<feature type="region of interest" description="Disordered" evidence="1">
    <location>
        <begin position="43"/>
        <end position="89"/>
    </location>
</feature>
<feature type="compositionally biased region" description="Polar residues" evidence="1">
    <location>
        <begin position="80"/>
        <end position="89"/>
    </location>
</feature>
<dbReference type="EMBL" id="JBJQOH010000003">
    <property type="protein sequence ID" value="KAL3694743.1"/>
    <property type="molecule type" value="Genomic_DNA"/>
</dbReference>
<reference evidence="2 3" key="1">
    <citation type="submission" date="2024-09" db="EMBL/GenBank/DDBJ databases">
        <title>Chromosome-scale assembly of Riccia sorocarpa.</title>
        <authorList>
            <person name="Paukszto L."/>
        </authorList>
    </citation>
    <scope>NUCLEOTIDE SEQUENCE [LARGE SCALE GENOMIC DNA]</scope>
    <source>
        <strain evidence="2">LP-2024</strain>
        <tissue evidence="2">Aerial parts of the thallus</tissue>
    </source>
</reference>
<accession>A0ABD3HT92</accession>
<feature type="compositionally biased region" description="Polar residues" evidence="1">
    <location>
        <begin position="133"/>
        <end position="155"/>
    </location>
</feature>
<evidence type="ECO:0000256" key="1">
    <source>
        <dbReference type="SAM" id="MobiDB-lite"/>
    </source>
</evidence>
<dbReference type="AlphaFoldDB" id="A0ABD3HT92"/>
<evidence type="ECO:0000313" key="2">
    <source>
        <dbReference type="EMBL" id="KAL3694743.1"/>
    </source>
</evidence>
<comment type="caution">
    <text evidence="2">The sequence shown here is derived from an EMBL/GenBank/DDBJ whole genome shotgun (WGS) entry which is preliminary data.</text>
</comment>
<sequence>MVDPELIRAEKEYLLSIVCQLQQRIEDFNQNVDSAERLSASKFSSWKSGNADSKEASGSHVNLNRSPTVGRPRPLPSPLGNLSPQTSQGAHIQNLTQGSNKGVVNQQGQEGADENFPPLKKQLRNGAPAAETYTANRSNTSQQEPAASEPETQFKTMRKRNPTWAQVTDQNTKKLDPFARFADIQFVENFDRAEVEEILDGLISNSLPVENSEAIREEDIVDPVSGFDHETPEKHIHRYLHDGLKEVGRNHIFANAPYYMGDPMVYVLPWDPSFNPNELRTRSVPIWVELSDVPPNCA</sequence>
<organism evidence="2 3">
    <name type="scientific">Riccia sorocarpa</name>
    <dbReference type="NCBI Taxonomy" id="122646"/>
    <lineage>
        <taxon>Eukaryota</taxon>
        <taxon>Viridiplantae</taxon>
        <taxon>Streptophyta</taxon>
        <taxon>Embryophyta</taxon>
        <taxon>Marchantiophyta</taxon>
        <taxon>Marchantiopsida</taxon>
        <taxon>Marchantiidae</taxon>
        <taxon>Marchantiales</taxon>
        <taxon>Ricciaceae</taxon>
        <taxon>Riccia</taxon>
    </lineage>
</organism>
<protein>
    <submittedName>
        <fullName evidence="2">Uncharacterized protein</fullName>
    </submittedName>
</protein>
<name>A0ABD3HT92_9MARC</name>
<gene>
    <name evidence="2" type="ORF">R1sor_008394</name>
</gene>
<dbReference type="Proteomes" id="UP001633002">
    <property type="component" value="Unassembled WGS sequence"/>
</dbReference>
<feature type="region of interest" description="Disordered" evidence="1">
    <location>
        <begin position="101"/>
        <end position="168"/>
    </location>
</feature>
<evidence type="ECO:0000313" key="3">
    <source>
        <dbReference type="Proteomes" id="UP001633002"/>
    </source>
</evidence>